<dbReference type="InterPro" id="IPR035992">
    <property type="entry name" value="Ricin_B-like_lectins"/>
</dbReference>
<feature type="domain" description="Fibronectin type-III" evidence="17">
    <location>
        <begin position="821"/>
        <end position="909"/>
    </location>
</feature>
<dbReference type="EC" id="3.1.3.48" evidence="2"/>
<comment type="similarity">
    <text evidence="11">Belongs to the protein-tyrosine phosphatase family. Receptor class 3 subfamily.</text>
</comment>
<keyword evidence="7" id="KW-0904">Protein phosphatase</keyword>
<dbReference type="InterPro" id="IPR036116">
    <property type="entry name" value="FN3_sf"/>
</dbReference>
<dbReference type="PROSITE" id="PS50853">
    <property type="entry name" value="FN3"/>
    <property type="match status" value="21"/>
</dbReference>
<dbReference type="InterPro" id="IPR000242">
    <property type="entry name" value="PTP_cat"/>
</dbReference>
<dbReference type="OrthoDB" id="10057517at2759"/>
<feature type="domain" description="Fibronectin type-III" evidence="17">
    <location>
        <begin position="2761"/>
        <end position="2851"/>
    </location>
</feature>
<feature type="domain" description="Tyrosine specific protein phosphatases" evidence="16">
    <location>
        <begin position="3743"/>
        <end position="3816"/>
    </location>
</feature>
<feature type="transmembrane region" description="Helical" evidence="13">
    <location>
        <begin position="3485"/>
        <end position="3504"/>
    </location>
</feature>
<dbReference type="SUPFAM" id="SSF50370">
    <property type="entry name" value="Ricin B-like lectins"/>
    <property type="match status" value="1"/>
</dbReference>
<reference evidence="19" key="1">
    <citation type="submission" date="2025-08" db="UniProtKB">
        <authorList>
            <consortium name="RefSeq"/>
        </authorList>
    </citation>
    <scope>IDENTIFICATION</scope>
    <source>
        <strain evidence="19">Wakin</strain>
        <tissue evidence="19">Muscle</tissue>
    </source>
</reference>
<evidence type="ECO:0000256" key="5">
    <source>
        <dbReference type="ARBA" id="ARBA00022737"/>
    </source>
</evidence>
<dbReference type="PROSITE" id="PS50056">
    <property type="entry name" value="TYR_PHOSPHATASE_2"/>
    <property type="match status" value="1"/>
</dbReference>
<evidence type="ECO:0000313" key="19">
    <source>
        <dbReference type="RefSeq" id="XP_026095224.1"/>
    </source>
</evidence>
<evidence type="ECO:0000313" key="18">
    <source>
        <dbReference type="Proteomes" id="UP000515129"/>
    </source>
</evidence>
<dbReference type="Gene3D" id="3.90.190.10">
    <property type="entry name" value="Protein tyrosine phosphatase superfamily"/>
    <property type="match status" value="1"/>
</dbReference>
<dbReference type="GO" id="GO:0004725">
    <property type="term" value="F:protein tyrosine phosphatase activity"/>
    <property type="evidence" value="ECO:0007669"/>
    <property type="project" value="UniProtKB-EC"/>
</dbReference>
<evidence type="ECO:0000256" key="3">
    <source>
        <dbReference type="ARBA" id="ARBA00022692"/>
    </source>
</evidence>
<dbReference type="InterPro" id="IPR050713">
    <property type="entry name" value="RTP_Phos/Ushers"/>
</dbReference>
<dbReference type="InterPro" id="IPR003961">
    <property type="entry name" value="FN3_dom"/>
</dbReference>
<evidence type="ECO:0000256" key="11">
    <source>
        <dbReference type="ARBA" id="ARBA00025789"/>
    </source>
</evidence>
<dbReference type="InterPro" id="IPR000772">
    <property type="entry name" value="Ricin_B_lectin"/>
</dbReference>
<dbReference type="GO" id="GO:0043235">
    <property type="term" value="C:receptor complex"/>
    <property type="evidence" value="ECO:0007669"/>
    <property type="project" value="TreeGrafter"/>
</dbReference>
<evidence type="ECO:0000256" key="4">
    <source>
        <dbReference type="ARBA" id="ARBA00022729"/>
    </source>
</evidence>
<dbReference type="CDD" id="cd00063">
    <property type="entry name" value="FN3"/>
    <property type="match status" value="14"/>
</dbReference>
<feature type="domain" description="Fibronectin type-III" evidence="17">
    <location>
        <begin position="1526"/>
        <end position="1615"/>
    </location>
</feature>
<dbReference type="PROSITE" id="PS50231">
    <property type="entry name" value="RICIN_B_LECTIN"/>
    <property type="match status" value="1"/>
</dbReference>
<protein>
    <recommendedName>
        <fullName evidence="2">protein-tyrosine-phosphatase</fullName>
        <ecNumber evidence="2">3.1.3.48</ecNumber>
    </recommendedName>
</protein>
<gene>
    <name evidence="19" type="primary">LOC113067158</name>
</gene>
<dbReference type="PANTHER" id="PTHR46957">
    <property type="entry name" value="CYTOKINE RECEPTOR"/>
    <property type="match status" value="1"/>
</dbReference>
<evidence type="ECO:0000256" key="7">
    <source>
        <dbReference type="ARBA" id="ARBA00022912"/>
    </source>
</evidence>
<evidence type="ECO:0000256" key="12">
    <source>
        <dbReference type="ARBA" id="ARBA00051722"/>
    </source>
</evidence>
<dbReference type="Pfam" id="PF00041">
    <property type="entry name" value="fn3"/>
    <property type="match status" value="24"/>
</dbReference>
<dbReference type="InterPro" id="IPR003595">
    <property type="entry name" value="Tyr_Pase_cat"/>
</dbReference>
<dbReference type="PROSITE" id="PS00383">
    <property type="entry name" value="TYR_PHOSPHATASE_1"/>
    <property type="match status" value="1"/>
</dbReference>
<evidence type="ECO:0000256" key="6">
    <source>
        <dbReference type="ARBA" id="ARBA00022801"/>
    </source>
</evidence>
<keyword evidence="8 13" id="KW-1133">Transmembrane helix</keyword>
<dbReference type="Proteomes" id="UP000515129">
    <property type="component" value="Chromosome 50"/>
</dbReference>
<keyword evidence="3 13" id="KW-0812">Transmembrane</keyword>
<dbReference type="GO" id="GO:0001525">
    <property type="term" value="P:angiogenesis"/>
    <property type="evidence" value="ECO:0007669"/>
    <property type="project" value="TreeGrafter"/>
</dbReference>
<evidence type="ECO:0000259" key="17">
    <source>
        <dbReference type="PROSITE" id="PS50853"/>
    </source>
</evidence>
<dbReference type="RefSeq" id="XP_026095224.1">
    <property type="nucleotide sequence ID" value="XM_026239439.1"/>
</dbReference>
<sequence length="3859" mass="430203">MEMLFLILLTLDRFYVLSGFLIAHTNKGLCLSTQNSVVVLRKCDESNPYQQWIWTSTMRLNHTLVSRCLWVSQSTTIPKHTRLVKLRDCDTAPAWKCYNQRGIFGLAEMPMFLKKQGERAVVCSEKRYSNWSMITMDSEGRRVSKSLCPASDPSTVSTMTQFPVKQVSVISTGEMTTLTVPDITQSRAVTHLSNTARSRTKRTATTGLGDLTTFTAEANFNENYTQTLETESLYEMSDVTDVSPSSLMVKRTPHVPQNFTQNRAEMTEMTSDVTEQTHNPLTSQTESTISTTDAESSVSLNVSTETQTALVFHTGPSEANSSDVDPILTESSTRSFPVSNTDGAWTNAKTKSSTTTKIIKDVQTMLPFKTRTTRAITKVLPNTDTRAVENTATSSAKTRAGATATLTALYTSTPGPHTDVFTSTTYTTTLAPATTVETTTTTAALSTRNTPPSTITPTMASTAKFITTEAATCLVNVTAKSINMDYCVFNFTTPGKSCNFILTDDSNSTRCSEDIKRPNHYTCLMMGLTPGATYLFGIMSQKNGIRLNITVQTAPAPVTSLTLQSNGSQDSLKATWIPAVGYMDFYELSLSPSISSARDLSLPPNTTHWDFSGLRPGKAYQVLVKTKRGELTAETRTIGRTAPGSAAHLKLEALNEKTLRLSWSPPDGDWDFYRILLFNGSSLLMNRTIERNLVEFSFTNWTLIPGHLYRAAVSVESGYLSSTADCQGRLAPRSVQRLNVRHSTETSLSAVWNHPIGEWDNYTVLLKDEDTTVDTHTLAHDSQECNFNNLMPGHTYMITVMTNSGDLSSSAHITGRTIPAQVTKLRVSNQGSTDALQVCWDGAAGEVDLYRVLLIHDSVVMKNESVPPNVTSYHFQGLRSGALYRTVVTTVHRGDLSRQTVADGRTAPGSAAHLKLEALNEKTLRLSWSPPDGDWDFYRILLFNGSSLLMNRTIERNLVEFSFTNWTLIPGRLYRAAVSVESGYLSSTADCHGRLAPRSVQRLNVRHSTETSLSAVWNHPIGEWDNYTVLLKDEDTTVDTHTLAHDSQECHFNNLMPGHTYMITVMTNSGDLSSSAHITGRTIPAQVTKLRVSNQGSTDALQVCWDGAAGEVDLYRVLLIHDSVVMKNESVPPNVTSYHFQGLRSGALYRTVVTTVHRGDLSRQTVADGRTAPGSAAHLKLEVLNEKTLRLSWSPPDGDWDFYRILLFNGSSLLMNRTIERNLVEFSFTNWTLIPGRLYRAAVSVESGYLSSTADCHGRLAPRSVQRLNVRHSTETSLSAVWNHPIGEWDNYTVLLKDEDTTVDTQTLAHDSQECHFNNLMPGHTYMITVMTNSGDLSSSAHITGRTIPAQVTKLRVSNQGSTDALQVCWDGAAGEVDLYRVLLIHDSVVMKNESVPPNVTSYHFQGLRSGALYRTVVTTVHRGDLSRQTVADGRTAPGSAAHLKLEALNEKTLRLSWSPPDGDWDFYRILLFNGSSLLMNRTIERNLVEFSFTNWTLIPGRLYRAAVSVESGYLSSTADCHGRLAPRSVQRLNVRHSTETSLSAVWNHPIGEWDNYTVLLKDEDTTVDTQTLAHDSQECHFNNLMPGHTYMITVMTNSGDLSSSAHITGRTIPAQVTKLRVSNQGSTDALQVCWDGAAGEVDLYRVLLIHDSVVMKNESVPPNVTSYHFQGLRSGALYRTVVTTVHRGDLSRQTLADGRTAPGSAAHLKLEALNEKTLRLSWSPPDGDWDFYRILLFNGSSLLMNRTIERNLVEFSFTNWTLIPGHLYRAAVSVESGYLSSTADSQGRLAPRSVQRLNVRHSTETSLSAVWNHPIGEWDNYTVLLKDEDTTVDTQTLAHDSQECNFNNLMPGHTYMITVMTNSGDLSSSVHITGRTIPAQVTKLRVSNQGSTDALQVCWDGAAGEVDLYRVLLIHDSVVMKNESVPPNVTSYHFQGLRSGALYRTVVTTVHRGDLSRQTLADGRTAPGSAAHLKLEALNEKTLRLSWSPPDGDWDFYRILLFNGSSLLMNRTIERNLVEFSFTNWTLIPGRLYRAAVSVESGYLSSTADCQGRLAPRSVQRLNVRHSTETSLSAVWNHPIGEWDNYTVLLKDEDTTVDTQTLAHDSQECNFNNLMPGHTYMITVMTNSGDLSSSAHITGRTIPAQVTKLRVSNQGSTDALQVCWDGAAGEVDLYRVLLIHDSVVMKNESVPPNVTSYHFQGLRSGALYRTVVTTVHRGDLSRQTVADGRTAPGSAAHLKLEVLNEKTLRLSWSPPDGDWDFYRILLFNGSSLLMNRTIERNLVEFSFTNWTLIPGRLYRAAVSVESGYLSSTADCHGRLAPRSVQRLNVRHSTETSLSAVWNHPIGEWDNYTVLLKDEDTTVDTQTLAHDSQECNFNNLMPGHTYMITVMTNSGDLSSSAHITGRTIPAQVTKLRVSNQGSTDALQVCWDGAAGEVDLYRVLLIHDSVVMKNESVPPNVTSYHFQGLRSGALYRTVVTTVHRGDLSRQTVADGRTVPAAVRDVTVSNNGRMDFLSVSWRAAEGDVDSYSVTLRDRERTIHTQTMSKFSTECVFKSLVSGCLYNISISTRSGEYENHTVVHERTQPSTVLNPTATHMARDDHLKVYWRHAAGDFDYYHVSIKHNNMFHQNKTVPKTQNECVFSGLVPGRLYTVIVSTWSGKYKSSVSTHGRTLPAGVWNLTLADSGTEDLLVTWVSAPGDVDHYEVQLLFNDMKVFPPITLTSSTNRYLLSSLTPGRLYKIVVSTFSGPNLSVQFVKGRTVPSKVKNIHISNAGQSSSLRVNWTPGQGDVDRYTVSLSQMGGQAEEKSVPKHVNEIIFQGLLPGQQYMITIASISGSLINNSTATGRTVPSSVTALLVENQNSTSSLLVSWQPGRGVYDSYQLQLLDDRGTLVSNSSQTAEASQHNFRQLTPGRKYRIMIQTISGGISSKDVITEGRTSPATVNNLSIISNSTTSLSFHWDLPDGEFDGFDVFLYARDESLHDQKTVIVNKQDCSFQNLQPGMLYKVVVLTRSGDQTNDTSIWARTVPAAVTFLHADSRTGSESLWLSWKQAGGEVSRYTLLIYNPDGTQHAEQSLGPESRSYMFERLVPGRLYQAVVLTHSGDLTNMANTTGRTDPRPPVSFSFGEITNTSLEITWSSPENTDYDDFDLQWSPRDHLSVFNPYHSPTSGNRILKGMYPGRQYNISLRTVSGAGTNNPTYSSPVHRSIRTKPERVQSLHCRPQNSTAISCSWSPPEADFDSYTIECLRKDSLRMMYSQRTVKENTIYLIKDLEPHKQYIVSVKVISDSMTSEAVMENVVTMIDRPPLPSIRIDENTVQVNKSTISFKFNCSWFSDINGAVKYFTIIITESADSENQHPYQHHPLPSYLDYRSNSSVKAYQTSYFLSHCEESQNTVQEFEIHLGSGMERLGGRCDQKTSTDALQQQAIYCDGQLKPKTAYRLSVRAFTKLFGEKDEEFISPLYTDTYLSKPITTDAEPLSGVIEGVSAGLFLIATMVGLIVLLICRRKVHKMSAQEPVIRMSLRRERQPPGTHVIVRGNRRVSSPISFTNFESHLAKLRADSSYLLSDEYEDLKDVGRNQPQDAALLPENRGKNRYNNILPYDSTRVKLSYVDDDSCSDYINASYIPGNNFRREYIATQGPLPGTKDDFWKMVWEQNVHNIVMVTQCVEKGRVKCDHYWPFDLEPLYYGDLVVQMQSESVLPEWTIREFKICNEEQPNYSRVVRQFHYTVWPDHGVPEITQSLIQFVRTVRDYINRTPFSGATVVHCSAGVGRTGTFIALDRVLQQLDTGDTVDIYSVVFQLRIHRTHMVQTECQYSYLYQCVRDVLRARKLRSEQENLLYPIYENVHPDYHRDVVCSKR</sequence>
<feature type="domain" description="Fibronectin type-III" evidence="17">
    <location>
        <begin position="731"/>
        <end position="820"/>
    </location>
</feature>
<dbReference type="KEGG" id="caua:113067158"/>
<feature type="domain" description="Fibronectin type-III" evidence="17">
    <location>
        <begin position="2411"/>
        <end position="2499"/>
    </location>
</feature>
<feature type="domain" description="Fibronectin type-III" evidence="17">
    <location>
        <begin position="1881"/>
        <end position="1969"/>
    </location>
</feature>
<dbReference type="FunFam" id="2.60.40.10:FF:000369">
    <property type="entry name" value="Protein tyrosine phosphatase, receptor type B"/>
    <property type="match status" value="22"/>
</dbReference>
<name>A0A6P6MFB1_CARAU</name>
<dbReference type="InterPro" id="IPR041201">
    <property type="entry name" value="PTPRJ_TM"/>
</dbReference>
<feature type="signal peptide" evidence="14">
    <location>
        <begin position="1"/>
        <end position="19"/>
    </location>
</feature>
<feature type="domain" description="Fibronectin type-III" evidence="17">
    <location>
        <begin position="1616"/>
        <end position="1704"/>
    </location>
</feature>
<dbReference type="FunFam" id="3.90.190.10:FF:000009">
    <property type="entry name" value="Receptor-type tyrosine-protein phosphatase beta"/>
    <property type="match status" value="1"/>
</dbReference>
<comment type="catalytic activity">
    <reaction evidence="12">
        <text>O-phospho-L-tyrosyl-[protein] + H2O = L-tyrosyl-[protein] + phosphate</text>
        <dbReference type="Rhea" id="RHEA:10684"/>
        <dbReference type="Rhea" id="RHEA-COMP:10136"/>
        <dbReference type="Rhea" id="RHEA-COMP:20101"/>
        <dbReference type="ChEBI" id="CHEBI:15377"/>
        <dbReference type="ChEBI" id="CHEBI:43474"/>
        <dbReference type="ChEBI" id="CHEBI:46858"/>
        <dbReference type="ChEBI" id="CHEBI:61978"/>
        <dbReference type="EC" id="3.1.3.48"/>
    </reaction>
</comment>
<dbReference type="InterPro" id="IPR013783">
    <property type="entry name" value="Ig-like_fold"/>
</dbReference>
<dbReference type="SUPFAM" id="SSF52799">
    <property type="entry name" value="(Phosphotyrosine protein) phosphatases II"/>
    <property type="match status" value="1"/>
</dbReference>
<feature type="domain" description="Fibronectin type-III" evidence="17">
    <location>
        <begin position="2852"/>
        <end position="2942"/>
    </location>
</feature>
<evidence type="ECO:0000256" key="13">
    <source>
        <dbReference type="SAM" id="Phobius"/>
    </source>
</evidence>
<evidence type="ECO:0000256" key="14">
    <source>
        <dbReference type="SAM" id="SignalP"/>
    </source>
</evidence>
<keyword evidence="6" id="KW-0378">Hydrolase</keyword>
<dbReference type="SMART" id="SM00404">
    <property type="entry name" value="PTPc_motif"/>
    <property type="match status" value="1"/>
</dbReference>
<feature type="domain" description="Fibronectin type-III" evidence="17">
    <location>
        <begin position="1351"/>
        <end position="1439"/>
    </location>
</feature>
<comment type="subcellular location">
    <subcellularLocation>
        <location evidence="1">Membrane</location>
        <topology evidence="1">Single-pass type I membrane protein</topology>
    </subcellularLocation>
</comment>
<dbReference type="Pfam" id="PF18861">
    <property type="entry name" value="PTP_tm"/>
    <property type="match status" value="1"/>
</dbReference>
<dbReference type="PRINTS" id="PR00700">
    <property type="entry name" value="PRTYPHPHTASE"/>
</dbReference>
<feature type="domain" description="Fibronectin type-III" evidence="17">
    <location>
        <begin position="2146"/>
        <end position="2234"/>
    </location>
</feature>
<proteinExistence type="inferred from homology"/>
<organism evidence="18 19">
    <name type="scientific">Carassius auratus</name>
    <name type="common">Goldfish</name>
    <dbReference type="NCBI Taxonomy" id="7957"/>
    <lineage>
        <taxon>Eukaryota</taxon>
        <taxon>Metazoa</taxon>
        <taxon>Chordata</taxon>
        <taxon>Craniata</taxon>
        <taxon>Vertebrata</taxon>
        <taxon>Euteleostomi</taxon>
        <taxon>Actinopterygii</taxon>
        <taxon>Neopterygii</taxon>
        <taxon>Teleostei</taxon>
        <taxon>Ostariophysi</taxon>
        <taxon>Cypriniformes</taxon>
        <taxon>Cyprinidae</taxon>
        <taxon>Cyprininae</taxon>
        <taxon>Carassius</taxon>
    </lineage>
</organism>
<keyword evidence="9 13" id="KW-0472">Membrane</keyword>
<evidence type="ECO:0000256" key="9">
    <source>
        <dbReference type="ARBA" id="ARBA00023136"/>
    </source>
</evidence>
<accession>A0A6P6MFB1</accession>
<evidence type="ECO:0000259" key="16">
    <source>
        <dbReference type="PROSITE" id="PS50056"/>
    </source>
</evidence>
<feature type="domain" description="Fibronectin type-III" evidence="17">
    <location>
        <begin position="2321"/>
        <end position="2410"/>
    </location>
</feature>
<dbReference type="Gene3D" id="2.80.10.50">
    <property type="match status" value="1"/>
</dbReference>
<dbReference type="GO" id="GO:0045296">
    <property type="term" value="F:cadherin binding"/>
    <property type="evidence" value="ECO:0007669"/>
    <property type="project" value="TreeGrafter"/>
</dbReference>
<dbReference type="Pfam" id="PF24562">
    <property type="entry name" value="CysR_MRC2_N"/>
    <property type="match status" value="1"/>
</dbReference>
<evidence type="ECO:0000256" key="8">
    <source>
        <dbReference type="ARBA" id="ARBA00022989"/>
    </source>
</evidence>
<feature type="domain" description="Fibronectin type-III" evidence="17">
    <location>
        <begin position="2056"/>
        <end position="2145"/>
    </location>
</feature>
<keyword evidence="5" id="KW-0677">Repeat</keyword>
<feature type="domain" description="Fibronectin type-III" evidence="17">
    <location>
        <begin position="1261"/>
        <end position="1350"/>
    </location>
</feature>
<feature type="domain" description="Fibronectin type-III" evidence="17">
    <location>
        <begin position="996"/>
        <end position="1085"/>
    </location>
</feature>
<feature type="domain" description="Fibronectin type-III" evidence="17">
    <location>
        <begin position="3030"/>
        <end position="3118"/>
    </location>
</feature>
<feature type="domain" description="Fibronectin type-III" evidence="17">
    <location>
        <begin position="3214"/>
        <end position="3305"/>
    </location>
</feature>
<dbReference type="GO" id="GO:0016020">
    <property type="term" value="C:membrane"/>
    <property type="evidence" value="ECO:0007669"/>
    <property type="project" value="UniProtKB-SubCell"/>
</dbReference>
<dbReference type="PROSITE" id="PS50055">
    <property type="entry name" value="TYR_PHOSPHATASE_PTP"/>
    <property type="match status" value="1"/>
</dbReference>
<feature type="domain" description="Fibronectin type-III" evidence="17">
    <location>
        <begin position="557"/>
        <end position="644"/>
    </location>
</feature>
<dbReference type="Gene3D" id="2.60.40.10">
    <property type="entry name" value="Immunoglobulins"/>
    <property type="match status" value="28"/>
</dbReference>
<evidence type="ECO:0000259" key="15">
    <source>
        <dbReference type="PROSITE" id="PS50055"/>
    </source>
</evidence>
<dbReference type="PANTHER" id="PTHR46957:SF2">
    <property type="entry name" value="RECEPTOR-TYPE TYROSINE-PROTEIN PHOSPHATASE BETA"/>
    <property type="match status" value="1"/>
</dbReference>
<feature type="domain" description="Fibronectin type-III" evidence="17">
    <location>
        <begin position="1086"/>
        <end position="1174"/>
    </location>
</feature>
<dbReference type="InterPro" id="IPR016130">
    <property type="entry name" value="Tyr_Pase_AS"/>
</dbReference>
<dbReference type="Pfam" id="PF00102">
    <property type="entry name" value="Y_phosphatase"/>
    <property type="match status" value="1"/>
</dbReference>
<dbReference type="SUPFAM" id="SSF49265">
    <property type="entry name" value="Fibronectin type III"/>
    <property type="match status" value="30"/>
</dbReference>
<feature type="chain" id="PRO_5027991883" description="protein-tyrosine-phosphatase" evidence="14">
    <location>
        <begin position="20"/>
        <end position="3859"/>
    </location>
</feature>
<dbReference type="GeneID" id="113067158"/>
<dbReference type="InterPro" id="IPR029021">
    <property type="entry name" value="Prot-tyrosine_phosphatase-like"/>
</dbReference>
<keyword evidence="18" id="KW-1185">Reference proteome</keyword>
<feature type="domain" description="Fibronectin type-III" evidence="17">
    <location>
        <begin position="2500"/>
        <end position="2598"/>
    </location>
</feature>
<evidence type="ECO:0000256" key="1">
    <source>
        <dbReference type="ARBA" id="ARBA00004479"/>
    </source>
</evidence>
<dbReference type="SMART" id="SM00194">
    <property type="entry name" value="PTPc"/>
    <property type="match status" value="1"/>
</dbReference>
<dbReference type="InterPro" id="IPR000387">
    <property type="entry name" value="Tyr_Pase_dom"/>
</dbReference>
<evidence type="ECO:0000256" key="10">
    <source>
        <dbReference type="ARBA" id="ARBA00023180"/>
    </source>
</evidence>
<feature type="domain" description="Fibronectin type-III" evidence="17">
    <location>
        <begin position="1791"/>
        <end position="1880"/>
    </location>
</feature>
<keyword evidence="10" id="KW-0325">Glycoprotein</keyword>
<keyword evidence="4 14" id="KW-0732">Signal</keyword>
<feature type="domain" description="Fibronectin type-III" evidence="17">
    <location>
        <begin position="3119"/>
        <end position="3213"/>
    </location>
</feature>
<feature type="domain" description="Tyrosine-protein phosphatase" evidence="15">
    <location>
        <begin position="3565"/>
        <end position="3825"/>
    </location>
</feature>
<evidence type="ECO:0000256" key="2">
    <source>
        <dbReference type="ARBA" id="ARBA00013064"/>
    </source>
</evidence>
<dbReference type="SMART" id="SM00060">
    <property type="entry name" value="FN3"/>
    <property type="match status" value="33"/>
</dbReference>